<gene>
    <name evidence="2" type="ORF">SAMN05920897_11956</name>
</gene>
<accession>A0A1N6X012</accession>
<reference evidence="3" key="1">
    <citation type="submission" date="2017-01" db="EMBL/GenBank/DDBJ databases">
        <authorList>
            <person name="Varghese N."/>
            <person name="Submissions S."/>
        </authorList>
    </citation>
    <scope>NUCLEOTIDE SEQUENCE [LARGE SCALE GENOMIC DNA]</scope>
    <source>
        <strain evidence="3">ASpG1</strain>
    </source>
</reference>
<name>A0A1N6X012_9SPIO</name>
<feature type="region of interest" description="Disordered" evidence="1">
    <location>
        <begin position="565"/>
        <end position="586"/>
    </location>
</feature>
<evidence type="ECO:0000313" key="3">
    <source>
        <dbReference type="Proteomes" id="UP000186400"/>
    </source>
</evidence>
<evidence type="ECO:0000313" key="2">
    <source>
        <dbReference type="EMBL" id="SIQ95657.1"/>
    </source>
</evidence>
<dbReference type="OrthoDB" id="366002at2"/>
<dbReference type="Proteomes" id="UP000186400">
    <property type="component" value="Unassembled WGS sequence"/>
</dbReference>
<dbReference type="STRING" id="159291.SAMN05920897_11956"/>
<organism evidence="2 3">
    <name type="scientific">Alkalispirochaeta americana</name>
    <dbReference type="NCBI Taxonomy" id="159291"/>
    <lineage>
        <taxon>Bacteria</taxon>
        <taxon>Pseudomonadati</taxon>
        <taxon>Spirochaetota</taxon>
        <taxon>Spirochaetia</taxon>
        <taxon>Spirochaetales</taxon>
        <taxon>Spirochaetaceae</taxon>
        <taxon>Alkalispirochaeta</taxon>
    </lineage>
</organism>
<protein>
    <submittedName>
        <fullName evidence="2">Uncharacterized protein</fullName>
    </submittedName>
</protein>
<feature type="compositionally biased region" description="Basic and acidic residues" evidence="1">
    <location>
        <begin position="575"/>
        <end position="586"/>
    </location>
</feature>
<keyword evidence="3" id="KW-1185">Reference proteome</keyword>
<proteinExistence type="predicted"/>
<dbReference type="RefSeq" id="WP_143559248.1">
    <property type="nucleotide sequence ID" value="NZ_FTMS01000019.1"/>
</dbReference>
<sequence length="635" mass="72652">MKHVPMVIDELREDVRRLYYTFLKEMDHRLYGRMKSIRREDIAREVAGYERVHCEAMSSRALEEFEQELAKLDRSELEQLKETYLGHYTELGLSSGTALNRPRRMIGDMIAAEAHEALRRILQVVWVHGDQTARRGIMDYYDGKAEIRFDLDPTEGALGKTTREQGVRIFHLHRDFATAHSDAGIYEAALILSHELHRTGTGENRKQKTREAVESDIAMAGKVRNSYRRLPGRNHRLMEFLQGVEKIRGKRSLHAIVDKLFSSQAEYWLLTTDGNIEWGDDTGSKRDLHVQHYLPDTNEGARSIRRAHIEDETGSISQALARYVGLQRAEELLGRSLHDLRIYDDQTLIDVLELADEAGVNSHRVLWDQRVLPHPFMWASFTEDQREKLAGEAMMKHHGMEWNGNAWIDHDEISLPMSDVEDLGQIVINEDENGNIARFAIQGLVMRDRSSHDSLRTHTARRGDPNREAREADEHLQGLDSIILTKHDLDGNEIGRYRTDGWQTVANGYNASLPEGARAYINTEVYRKSTIATNHPFYMRFGGFNSSQWDGPYFEINRAKTIGGTEIGADAGRNGNDDPRWLGHSDRTNSNTWSDGLISAGCFINTPTVLAELDDQITDWGVDYPYDVRTVIREE</sequence>
<feature type="region of interest" description="Disordered" evidence="1">
    <location>
        <begin position="450"/>
        <end position="472"/>
    </location>
</feature>
<evidence type="ECO:0000256" key="1">
    <source>
        <dbReference type="SAM" id="MobiDB-lite"/>
    </source>
</evidence>
<dbReference type="AlphaFoldDB" id="A0A1N6X012"/>
<dbReference type="EMBL" id="FTMS01000019">
    <property type="protein sequence ID" value="SIQ95657.1"/>
    <property type="molecule type" value="Genomic_DNA"/>
</dbReference>